<reference evidence="5 6" key="1">
    <citation type="submission" date="2017-04" db="EMBL/GenBank/DDBJ databases">
        <title>Complete Genome Sequence of Streptomyces gilvosporeus F607, a Capable Producer of Natamycin.</title>
        <authorList>
            <person name="Zong G."/>
            <person name="Zhong C."/>
            <person name="Fu J."/>
            <person name="Qin R."/>
            <person name="Cao G."/>
        </authorList>
    </citation>
    <scope>NUCLEOTIDE SEQUENCE [LARGE SCALE GENOMIC DNA]</scope>
    <source>
        <strain evidence="5 6">F607</strain>
    </source>
</reference>
<evidence type="ECO:0000259" key="4">
    <source>
        <dbReference type="PROSITE" id="PS50043"/>
    </source>
</evidence>
<dbReference type="Gene3D" id="3.40.50.2300">
    <property type="match status" value="1"/>
</dbReference>
<dbReference type="AlphaFoldDB" id="A0A1V0TZI1"/>
<dbReference type="PANTHER" id="PTHR43214:SF24">
    <property type="entry name" value="TRANSCRIPTIONAL REGULATORY PROTEIN NARL-RELATED"/>
    <property type="match status" value="1"/>
</dbReference>
<dbReference type="SUPFAM" id="SSF46894">
    <property type="entry name" value="C-terminal effector domain of the bipartite response regulators"/>
    <property type="match status" value="1"/>
</dbReference>
<dbReference type="InterPro" id="IPR039420">
    <property type="entry name" value="WalR-like"/>
</dbReference>
<dbReference type="STRING" id="553510.B1H19_32945"/>
<dbReference type="PANTHER" id="PTHR43214">
    <property type="entry name" value="TWO-COMPONENT RESPONSE REGULATOR"/>
    <property type="match status" value="1"/>
</dbReference>
<evidence type="ECO:0000256" key="3">
    <source>
        <dbReference type="ARBA" id="ARBA00023163"/>
    </source>
</evidence>
<dbReference type="PROSITE" id="PS50043">
    <property type="entry name" value="HTH_LUXR_2"/>
    <property type="match status" value="1"/>
</dbReference>
<proteinExistence type="predicted"/>
<dbReference type="Proteomes" id="UP000192726">
    <property type="component" value="Chromosome"/>
</dbReference>
<dbReference type="RefSeq" id="WP_083108550.1">
    <property type="nucleotide sequence ID" value="NZ_CP020569.1"/>
</dbReference>
<keyword evidence="3" id="KW-0804">Transcription</keyword>
<dbReference type="SMART" id="SM00421">
    <property type="entry name" value="HTH_LUXR"/>
    <property type="match status" value="1"/>
</dbReference>
<dbReference type="InterPro" id="IPR016032">
    <property type="entry name" value="Sig_transdc_resp-reg_C-effctor"/>
</dbReference>
<dbReference type="GO" id="GO:0003677">
    <property type="term" value="F:DNA binding"/>
    <property type="evidence" value="ECO:0007669"/>
    <property type="project" value="UniProtKB-KW"/>
</dbReference>
<protein>
    <submittedName>
        <fullName evidence="5">Helix-turn-helix transcriptional regulator</fullName>
    </submittedName>
</protein>
<organism evidence="5 6">
    <name type="scientific">Streptomyces gilvosporeus</name>
    <dbReference type="NCBI Taxonomy" id="553510"/>
    <lineage>
        <taxon>Bacteria</taxon>
        <taxon>Bacillati</taxon>
        <taxon>Actinomycetota</taxon>
        <taxon>Actinomycetes</taxon>
        <taxon>Kitasatosporales</taxon>
        <taxon>Streptomycetaceae</taxon>
        <taxon>Streptomyces</taxon>
    </lineage>
</organism>
<dbReference type="KEGG" id="sgv:B1H19_32945"/>
<evidence type="ECO:0000313" key="6">
    <source>
        <dbReference type="Proteomes" id="UP000192726"/>
    </source>
</evidence>
<feature type="domain" description="HTH luxR-type" evidence="4">
    <location>
        <begin position="140"/>
        <end position="205"/>
    </location>
</feature>
<accession>A0A1V0TZI1</accession>
<dbReference type="EMBL" id="CP020569">
    <property type="protein sequence ID" value="ARF58354.1"/>
    <property type="molecule type" value="Genomic_DNA"/>
</dbReference>
<evidence type="ECO:0000256" key="1">
    <source>
        <dbReference type="ARBA" id="ARBA00023015"/>
    </source>
</evidence>
<dbReference type="GO" id="GO:0006355">
    <property type="term" value="P:regulation of DNA-templated transcription"/>
    <property type="evidence" value="ECO:0007669"/>
    <property type="project" value="InterPro"/>
</dbReference>
<evidence type="ECO:0000256" key="2">
    <source>
        <dbReference type="ARBA" id="ARBA00023125"/>
    </source>
</evidence>
<dbReference type="InterPro" id="IPR000792">
    <property type="entry name" value="Tscrpt_reg_LuxR_C"/>
</dbReference>
<dbReference type="PRINTS" id="PR00038">
    <property type="entry name" value="HTHLUXR"/>
</dbReference>
<dbReference type="Pfam" id="PF00196">
    <property type="entry name" value="GerE"/>
    <property type="match status" value="1"/>
</dbReference>
<keyword evidence="2" id="KW-0238">DNA-binding</keyword>
<sequence>MDRIPVCIRADDPISQVGVVGALRPRPEVQVIADTDLDEAKVALVVTAGVSEHSLQVLRSVGQASEARLVLVTAEIDESELVTAAEAGVVGVVRRGEATPERLVSVVRSAAVGEGAVPPDLLGRLLGQVGRAQRQVLGPRGLTFNNLSERETEVLRLVAEGLDTAEVALRLAYSPRTVKQILHDVQIRFQLRNRCHAVAYALRHGLI</sequence>
<gene>
    <name evidence="5" type="ORF">B1H19_32945</name>
</gene>
<dbReference type="OrthoDB" id="4309410at2"/>
<dbReference type="CDD" id="cd06170">
    <property type="entry name" value="LuxR_C_like"/>
    <property type="match status" value="1"/>
</dbReference>
<keyword evidence="1" id="KW-0805">Transcription regulation</keyword>
<evidence type="ECO:0000313" key="5">
    <source>
        <dbReference type="EMBL" id="ARF58354.1"/>
    </source>
</evidence>
<name>A0A1V0TZI1_9ACTN</name>
<keyword evidence="6" id="KW-1185">Reference proteome</keyword>